<feature type="domain" description="RNA polymerase sigma-70 region 3" evidence="6">
    <location>
        <begin position="187"/>
        <end position="250"/>
    </location>
</feature>
<dbReference type="Proteomes" id="UP000540412">
    <property type="component" value="Unassembled WGS sequence"/>
</dbReference>
<reference evidence="9 10" key="1">
    <citation type="submission" date="2020-08" db="EMBL/GenBank/DDBJ databases">
        <title>Sequencing the genomes of 1000 actinobacteria strains.</title>
        <authorList>
            <person name="Klenk H.-P."/>
        </authorList>
    </citation>
    <scope>NUCLEOTIDE SEQUENCE [LARGE SCALE GENOMIC DNA]</scope>
    <source>
        <strain evidence="9 10">DSM 43582</strain>
    </source>
</reference>
<keyword evidence="1" id="KW-0805">Transcription regulation</keyword>
<dbReference type="InterPro" id="IPR007624">
    <property type="entry name" value="RNA_pol_sigma70_r3"/>
</dbReference>
<proteinExistence type="predicted"/>
<evidence type="ECO:0000259" key="6">
    <source>
        <dbReference type="Pfam" id="PF04539"/>
    </source>
</evidence>
<keyword evidence="3" id="KW-0238">DNA-binding</keyword>
<keyword evidence="2" id="KW-0731">Sigma factor</keyword>
<keyword evidence="10" id="KW-1185">Reference proteome</keyword>
<evidence type="ECO:0000256" key="1">
    <source>
        <dbReference type="ARBA" id="ARBA00023015"/>
    </source>
</evidence>
<evidence type="ECO:0000256" key="4">
    <source>
        <dbReference type="ARBA" id="ARBA00023163"/>
    </source>
</evidence>
<dbReference type="PRINTS" id="PR00046">
    <property type="entry name" value="SIGMA70FCT"/>
</dbReference>
<dbReference type="EMBL" id="JACHIT010000002">
    <property type="protein sequence ID" value="MBB5915841.1"/>
    <property type="molecule type" value="Genomic_DNA"/>
</dbReference>
<dbReference type="RefSeq" id="WP_040748757.1">
    <property type="nucleotide sequence ID" value="NZ_JACHIT010000002.1"/>
</dbReference>
<dbReference type="AlphaFoldDB" id="A0A7W9UJX3"/>
<dbReference type="PANTHER" id="PTHR30385">
    <property type="entry name" value="SIGMA FACTOR F FLAGELLAR"/>
    <property type="match status" value="1"/>
</dbReference>
<evidence type="ECO:0000256" key="2">
    <source>
        <dbReference type="ARBA" id="ARBA00023082"/>
    </source>
</evidence>
<name>A0A7W9UJX3_9NOCA</name>
<dbReference type="NCBIfam" id="TIGR02937">
    <property type="entry name" value="sigma70-ECF"/>
    <property type="match status" value="1"/>
</dbReference>
<dbReference type="InterPro" id="IPR013324">
    <property type="entry name" value="RNA_pol_sigma_r3/r4-like"/>
</dbReference>
<dbReference type="Gene3D" id="1.10.10.10">
    <property type="entry name" value="Winged helix-like DNA-binding domain superfamily/Winged helix DNA-binding domain"/>
    <property type="match status" value="2"/>
</dbReference>
<evidence type="ECO:0000313" key="9">
    <source>
        <dbReference type="EMBL" id="MBB5915841.1"/>
    </source>
</evidence>
<evidence type="ECO:0000259" key="7">
    <source>
        <dbReference type="Pfam" id="PF04542"/>
    </source>
</evidence>
<dbReference type="InterPro" id="IPR013325">
    <property type="entry name" value="RNA_pol_sigma_r2"/>
</dbReference>
<feature type="domain" description="RNA polymerase sigma-70 region 4" evidence="8">
    <location>
        <begin position="271"/>
        <end position="320"/>
    </location>
</feature>
<dbReference type="InterPro" id="IPR000943">
    <property type="entry name" value="RNA_pol_sigma70"/>
</dbReference>
<dbReference type="Pfam" id="PF04539">
    <property type="entry name" value="Sigma70_r3"/>
    <property type="match status" value="1"/>
</dbReference>
<dbReference type="PANTHER" id="PTHR30385:SF4">
    <property type="entry name" value="RNA POLYMERASE SIGMA-E FACTOR"/>
    <property type="match status" value="1"/>
</dbReference>
<dbReference type="InterPro" id="IPR014322">
    <property type="entry name" value="RNA_pol_sigma-B/F/G"/>
</dbReference>
<evidence type="ECO:0000256" key="5">
    <source>
        <dbReference type="SAM" id="MobiDB-lite"/>
    </source>
</evidence>
<accession>A0A7W9UJX3</accession>
<protein>
    <submittedName>
        <fullName evidence="9">RNA polymerase sigma-B factor</fullName>
    </submittedName>
</protein>
<dbReference type="Gene3D" id="1.20.120.1810">
    <property type="match status" value="1"/>
</dbReference>
<feature type="domain" description="RNA polymerase sigma-70 region 2" evidence="7">
    <location>
        <begin position="105"/>
        <end position="174"/>
    </location>
</feature>
<dbReference type="GO" id="GO:0003677">
    <property type="term" value="F:DNA binding"/>
    <property type="evidence" value="ECO:0007669"/>
    <property type="project" value="UniProtKB-KW"/>
</dbReference>
<evidence type="ECO:0000256" key="3">
    <source>
        <dbReference type="ARBA" id="ARBA00023125"/>
    </source>
</evidence>
<dbReference type="NCBIfam" id="TIGR02980">
    <property type="entry name" value="SigBFG"/>
    <property type="match status" value="1"/>
</dbReference>
<evidence type="ECO:0000313" key="10">
    <source>
        <dbReference type="Proteomes" id="UP000540412"/>
    </source>
</evidence>
<dbReference type="InterPro" id="IPR007630">
    <property type="entry name" value="RNA_pol_sigma70_r4"/>
</dbReference>
<dbReference type="Pfam" id="PF04545">
    <property type="entry name" value="Sigma70_r4"/>
    <property type="match status" value="1"/>
</dbReference>
<dbReference type="GO" id="GO:0016987">
    <property type="term" value="F:sigma factor activity"/>
    <property type="evidence" value="ECO:0007669"/>
    <property type="project" value="UniProtKB-KW"/>
</dbReference>
<evidence type="ECO:0000259" key="8">
    <source>
        <dbReference type="Pfam" id="PF04545"/>
    </source>
</evidence>
<dbReference type="InterPro" id="IPR014284">
    <property type="entry name" value="RNA_pol_sigma-70_dom"/>
</dbReference>
<feature type="region of interest" description="Disordered" evidence="5">
    <location>
        <begin position="1"/>
        <end position="76"/>
    </location>
</feature>
<dbReference type="Pfam" id="PF04542">
    <property type="entry name" value="Sigma70_r2"/>
    <property type="match status" value="1"/>
</dbReference>
<dbReference type="SUPFAM" id="SSF88946">
    <property type="entry name" value="Sigma2 domain of RNA polymerase sigma factors"/>
    <property type="match status" value="1"/>
</dbReference>
<feature type="compositionally biased region" description="Acidic residues" evidence="5">
    <location>
        <begin position="55"/>
        <end position="70"/>
    </location>
</feature>
<dbReference type="InterPro" id="IPR007627">
    <property type="entry name" value="RNA_pol_sigma70_r2"/>
</dbReference>
<keyword evidence="4" id="KW-0804">Transcription</keyword>
<dbReference type="InterPro" id="IPR036388">
    <property type="entry name" value="WH-like_DNA-bd_sf"/>
</dbReference>
<dbReference type="CDD" id="cd06171">
    <property type="entry name" value="Sigma70_r4"/>
    <property type="match status" value="1"/>
</dbReference>
<gene>
    <name evidence="9" type="ORF">BJY24_004753</name>
</gene>
<dbReference type="GO" id="GO:0006352">
    <property type="term" value="P:DNA-templated transcription initiation"/>
    <property type="evidence" value="ECO:0007669"/>
    <property type="project" value="InterPro"/>
</dbReference>
<sequence>MADEDTVFESGDTVDPKDAETRGNTADGTAGDTRGDGTAGDGRDGDAAAASSGDTDADEENTDDADEVEEVTQSVTGYDDVTTLFEELSRTAEDSARRAELRERLISRCIPLADHIARKFSGRGEPFDDLTQVARVGLVHAVDRFDITRGSNFLSFAVPTIMGEVRRYFRDNTWAMRVPRRVKETHLRIGAAIDTLSQSLGRSPTVKEIAGELEINPDEVTQAVIAGNAYQPSSIDAVSVGRDTEASLLDTLGEEESQFDRVEEYVAIRPLLAGLPERERRILTMRFFESMTQTQIAQRMGISQMHVSRILAKTLARLREQSARE</sequence>
<dbReference type="SUPFAM" id="SSF88659">
    <property type="entry name" value="Sigma3 and sigma4 domains of RNA polymerase sigma factors"/>
    <property type="match status" value="2"/>
</dbReference>
<organism evidence="9 10">
    <name type="scientific">Nocardia transvalensis</name>
    <dbReference type="NCBI Taxonomy" id="37333"/>
    <lineage>
        <taxon>Bacteria</taxon>
        <taxon>Bacillati</taxon>
        <taxon>Actinomycetota</taxon>
        <taxon>Actinomycetes</taxon>
        <taxon>Mycobacteriales</taxon>
        <taxon>Nocardiaceae</taxon>
        <taxon>Nocardia</taxon>
    </lineage>
</organism>
<dbReference type="NCBIfam" id="NF005514">
    <property type="entry name" value="PRK07122.1"/>
    <property type="match status" value="1"/>
</dbReference>
<comment type="caution">
    <text evidence="9">The sequence shown here is derived from an EMBL/GenBank/DDBJ whole genome shotgun (WGS) entry which is preliminary data.</text>
</comment>